<proteinExistence type="predicted"/>
<reference evidence="2 3" key="1">
    <citation type="journal article" date="2024" name="BMC Genomics">
        <title>De novo assembly and annotation of Popillia japonica's genome with initial clues to its potential as an invasive pest.</title>
        <authorList>
            <person name="Cucini C."/>
            <person name="Boschi S."/>
            <person name="Funari R."/>
            <person name="Cardaioli E."/>
            <person name="Iannotti N."/>
            <person name="Marturano G."/>
            <person name="Paoli F."/>
            <person name="Bruttini M."/>
            <person name="Carapelli A."/>
            <person name="Frati F."/>
            <person name="Nardi F."/>
        </authorList>
    </citation>
    <scope>NUCLEOTIDE SEQUENCE [LARGE SCALE GENOMIC DNA]</scope>
    <source>
        <strain evidence="2">DMR45628</strain>
    </source>
</reference>
<dbReference type="Proteomes" id="UP001458880">
    <property type="component" value="Unassembled WGS sequence"/>
</dbReference>
<dbReference type="EMBL" id="JASPKY010000407">
    <property type="protein sequence ID" value="KAK9701801.1"/>
    <property type="molecule type" value="Genomic_DNA"/>
</dbReference>
<sequence length="213" mass="24663">MSTNNFIASVPKLRGRENYSEWAFAVENFLLLDGLNGCIKEETAEAADKIAQARAKLILTIDPALFIHVKETKTAAELWKKLKSLSIPNLLENSEKENDDHQKDENTEENLSNEESDCDENLEKNRTDDDDEYYEFNVPLDTNQEIRRSSRQPKPKQMNDYISFLAEKYISEPQTVQEALESPDKEKWISSIKAEHDSILENNTWELVNLPRR</sequence>
<evidence type="ECO:0000313" key="2">
    <source>
        <dbReference type="EMBL" id="KAK9701801.1"/>
    </source>
</evidence>
<evidence type="ECO:0000256" key="1">
    <source>
        <dbReference type="SAM" id="MobiDB-lite"/>
    </source>
</evidence>
<feature type="compositionally biased region" description="Basic and acidic residues" evidence="1">
    <location>
        <begin position="93"/>
        <end position="105"/>
    </location>
</feature>
<accession>A0AAW1JEV8</accession>
<gene>
    <name evidence="2" type="ORF">QE152_g30366</name>
</gene>
<protein>
    <submittedName>
        <fullName evidence="2">Uncharacterized protein</fullName>
    </submittedName>
</protein>
<organism evidence="2 3">
    <name type="scientific">Popillia japonica</name>
    <name type="common">Japanese beetle</name>
    <dbReference type="NCBI Taxonomy" id="7064"/>
    <lineage>
        <taxon>Eukaryota</taxon>
        <taxon>Metazoa</taxon>
        <taxon>Ecdysozoa</taxon>
        <taxon>Arthropoda</taxon>
        <taxon>Hexapoda</taxon>
        <taxon>Insecta</taxon>
        <taxon>Pterygota</taxon>
        <taxon>Neoptera</taxon>
        <taxon>Endopterygota</taxon>
        <taxon>Coleoptera</taxon>
        <taxon>Polyphaga</taxon>
        <taxon>Scarabaeiformia</taxon>
        <taxon>Scarabaeidae</taxon>
        <taxon>Rutelinae</taxon>
        <taxon>Popillia</taxon>
    </lineage>
</organism>
<keyword evidence="3" id="KW-1185">Reference proteome</keyword>
<feature type="compositionally biased region" description="Acidic residues" evidence="1">
    <location>
        <begin position="106"/>
        <end position="120"/>
    </location>
</feature>
<feature type="region of interest" description="Disordered" evidence="1">
    <location>
        <begin position="93"/>
        <end position="157"/>
    </location>
</feature>
<name>A0AAW1JEV8_POPJA</name>
<evidence type="ECO:0000313" key="3">
    <source>
        <dbReference type="Proteomes" id="UP001458880"/>
    </source>
</evidence>
<dbReference type="AlphaFoldDB" id="A0AAW1JEV8"/>
<comment type="caution">
    <text evidence="2">The sequence shown here is derived from an EMBL/GenBank/DDBJ whole genome shotgun (WGS) entry which is preliminary data.</text>
</comment>